<dbReference type="AlphaFoldDB" id="A0A9N9X054"/>
<dbReference type="EMBL" id="OU895880">
    <property type="protein sequence ID" value="CAG9810655.1"/>
    <property type="molecule type" value="Genomic_DNA"/>
</dbReference>
<dbReference type="GO" id="GO:0031083">
    <property type="term" value="C:BLOC-1 complex"/>
    <property type="evidence" value="ECO:0007669"/>
    <property type="project" value="TreeGrafter"/>
</dbReference>
<name>A0A9N9X054_9DIPT</name>
<evidence type="ECO:0000313" key="3">
    <source>
        <dbReference type="Proteomes" id="UP001153620"/>
    </source>
</evidence>
<dbReference type="Pfam" id="PF14712">
    <property type="entry name" value="Snapin_Pallidin"/>
    <property type="match status" value="1"/>
</dbReference>
<feature type="region of interest" description="Disordered" evidence="1">
    <location>
        <begin position="1"/>
        <end position="77"/>
    </location>
</feature>
<sequence length="198" mass="22432">MESTNNQIESPESQEQSTTIPQIEQQPISTEQQVTPAIQQPIPSTSSLLDQHISPSRSALSDQQSTPSKDSTSRSKMEPIDALSVGLLSEFNCLKDLETQLEQLVNNQQGLIENITSMNIAYTHNQELMEAQLMMKKMNLYRMKLKKIKSDMLYIKSSTQSLLQKSIDLQNIKVNQKAEQVRRFDYEIGLIAKSNQNS</sequence>
<feature type="compositionally biased region" description="Polar residues" evidence="1">
    <location>
        <begin position="1"/>
        <end position="70"/>
    </location>
</feature>
<protein>
    <recommendedName>
        <fullName evidence="4">Biogenesis of lysosome-related organelles complex 1 subunit 6</fullName>
    </recommendedName>
</protein>
<evidence type="ECO:0000256" key="1">
    <source>
        <dbReference type="SAM" id="MobiDB-lite"/>
    </source>
</evidence>
<dbReference type="PANTHER" id="PTHR31328:SF2">
    <property type="entry name" value="BIOGENESIS OF LYSOSOME-RELATED ORGANELLES COMPLEX 1 SUBUNIT 6"/>
    <property type="match status" value="1"/>
</dbReference>
<keyword evidence="3" id="KW-1185">Reference proteome</keyword>
<organism evidence="2 3">
    <name type="scientific">Chironomus riparius</name>
    <dbReference type="NCBI Taxonomy" id="315576"/>
    <lineage>
        <taxon>Eukaryota</taxon>
        <taxon>Metazoa</taxon>
        <taxon>Ecdysozoa</taxon>
        <taxon>Arthropoda</taxon>
        <taxon>Hexapoda</taxon>
        <taxon>Insecta</taxon>
        <taxon>Pterygota</taxon>
        <taxon>Neoptera</taxon>
        <taxon>Endopterygota</taxon>
        <taxon>Diptera</taxon>
        <taxon>Nematocera</taxon>
        <taxon>Chironomoidea</taxon>
        <taxon>Chironomidae</taxon>
        <taxon>Chironominae</taxon>
        <taxon>Chironomus</taxon>
    </lineage>
</organism>
<accession>A0A9N9X054</accession>
<evidence type="ECO:0008006" key="4">
    <source>
        <dbReference type="Google" id="ProtNLM"/>
    </source>
</evidence>
<gene>
    <name evidence="2" type="ORF">CHIRRI_LOCUS13468</name>
</gene>
<reference evidence="2" key="1">
    <citation type="submission" date="2022-01" db="EMBL/GenBank/DDBJ databases">
        <authorList>
            <person name="King R."/>
        </authorList>
    </citation>
    <scope>NUCLEOTIDE SEQUENCE</scope>
</reference>
<dbReference type="InterPro" id="IPR028119">
    <property type="entry name" value="Snapin/Pallidin/Snn1"/>
</dbReference>
<reference evidence="2" key="2">
    <citation type="submission" date="2022-10" db="EMBL/GenBank/DDBJ databases">
        <authorList>
            <consortium name="ENA_rothamsted_submissions"/>
            <consortium name="culmorum"/>
            <person name="King R."/>
        </authorList>
    </citation>
    <scope>NUCLEOTIDE SEQUENCE</scope>
</reference>
<proteinExistence type="predicted"/>
<dbReference type="OrthoDB" id="19659at2759"/>
<dbReference type="GO" id="GO:0030133">
    <property type="term" value="C:transport vesicle"/>
    <property type="evidence" value="ECO:0007669"/>
    <property type="project" value="TreeGrafter"/>
</dbReference>
<evidence type="ECO:0000313" key="2">
    <source>
        <dbReference type="EMBL" id="CAG9810655.1"/>
    </source>
</evidence>
<dbReference type="PANTHER" id="PTHR31328">
    <property type="entry name" value="BIOGENESIS OF LYSOSOME-RELATED ORGANELLES COMPLEX 1 SUBUNIT 6"/>
    <property type="match status" value="1"/>
</dbReference>
<dbReference type="Proteomes" id="UP001153620">
    <property type="component" value="Chromosome 4"/>
</dbReference>